<proteinExistence type="predicted"/>
<dbReference type="Proteomes" id="UP000299102">
    <property type="component" value="Unassembled WGS sequence"/>
</dbReference>
<accession>A0A4C1YAW3</accession>
<comment type="caution">
    <text evidence="1">The sequence shown here is derived from an EMBL/GenBank/DDBJ whole genome shotgun (WGS) entry which is preliminary data.</text>
</comment>
<evidence type="ECO:0000313" key="2">
    <source>
        <dbReference type="Proteomes" id="UP000299102"/>
    </source>
</evidence>
<sequence>MKKRKKMRIKSMVPLGVPASIALDVGQRRSQVFTSDVRFTWGQEVQGLEAKAYETIAEAIGPDVFQQIKRGNKLHMTRAACCRADNELVSAPFTFAGARAARPPQPPRS</sequence>
<evidence type="ECO:0000313" key="1">
    <source>
        <dbReference type="EMBL" id="GBP72074.1"/>
    </source>
</evidence>
<name>A0A4C1YAW3_EUMVA</name>
<keyword evidence="2" id="KW-1185">Reference proteome</keyword>
<gene>
    <name evidence="1" type="ORF">EVAR_49639_1</name>
</gene>
<organism evidence="1 2">
    <name type="scientific">Eumeta variegata</name>
    <name type="common">Bagworm moth</name>
    <name type="synonym">Eumeta japonica</name>
    <dbReference type="NCBI Taxonomy" id="151549"/>
    <lineage>
        <taxon>Eukaryota</taxon>
        <taxon>Metazoa</taxon>
        <taxon>Ecdysozoa</taxon>
        <taxon>Arthropoda</taxon>
        <taxon>Hexapoda</taxon>
        <taxon>Insecta</taxon>
        <taxon>Pterygota</taxon>
        <taxon>Neoptera</taxon>
        <taxon>Endopterygota</taxon>
        <taxon>Lepidoptera</taxon>
        <taxon>Glossata</taxon>
        <taxon>Ditrysia</taxon>
        <taxon>Tineoidea</taxon>
        <taxon>Psychidae</taxon>
        <taxon>Oiketicinae</taxon>
        <taxon>Eumeta</taxon>
    </lineage>
</organism>
<reference evidence="1 2" key="1">
    <citation type="journal article" date="2019" name="Commun. Biol.">
        <title>The bagworm genome reveals a unique fibroin gene that provides high tensile strength.</title>
        <authorList>
            <person name="Kono N."/>
            <person name="Nakamura H."/>
            <person name="Ohtoshi R."/>
            <person name="Tomita M."/>
            <person name="Numata K."/>
            <person name="Arakawa K."/>
        </authorList>
    </citation>
    <scope>NUCLEOTIDE SEQUENCE [LARGE SCALE GENOMIC DNA]</scope>
</reference>
<dbReference type="AlphaFoldDB" id="A0A4C1YAW3"/>
<protein>
    <submittedName>
        <fullName evidence="1">Uncharacterized protein</fullName>
    </submittedName>
</protein>
<dbReference type="EMBL" id="BGZK01001132">
    <property type="protein sequence ID" value="GBP72074.1"/>
    <property type="molecule type" value="Genomic_DNA"/>
</dbReference>